<keyword evidence="6" id="KW-0238">DNA-binding</keyword>
<protein>
    <recommendedName>
        <fullName evidence="9">SAM-dependent MTase DRM-type domain-containing protein</fullName>
    </recommendedName>
</protein>
<dbReference type="AlphaFoldDB" id="A0A8J5L1V7"/>
<dbReference type="Gene3D" id="3.40.50.150">
    <property type="entry name" value="Vaccinia Virus protein VP39"/>
    <property type="match status" value="1"/>
</dbReference>
<sequence>MCYRFEVLWSDSLPQSSDRIYYDLSFTPAFRVKIEDCSDSGSSSDLEIVDQRTTQVSSSASKSRCAQDSGDERSFPSSSSSQLKSYFVGMGFAPALVDKVFQENGEADTELLLEVLIKLSSSSTEVSNCLDDFSSFVKEETDVEWDDDIDTKDSSLPSFQDGDKRSYLLMMNFSEEEVDLAINQLGMAYFPQTNAFCYLPFQILNTFSCEDANLPELADFIVTAQTVGSSRVNDIQNDEEPASEALFGTMDKTLHLLQMGFTEEEVSTAIDIYEVKNKSSSDFQTKTCKISGSEVSVQKLADSIFVRRDKLKTQGPGFVGNNIKAESDYIEDVAEETRVGYSASGTWESNASSSNYDPYDYEEKVRVKKARGTILNDETFFSHGAQHPKWESASESKPYPYGEYGKSGSSCVKEEFPERKMPNPNGNVRATESKLPYFFYANVVDISEETWRRLSGFLYGTEPELGNCQYFSAFIRKEGYMHNLPKERRFKILPEPPMTLQDALPHTRKWWPSWDTRKQLSCINTEKVVPLVFEQLRKIMIDSQGMVSKEQQMKILHQCKTLNLMWVDKYKLTPIEPEEVECILGYPRNHTQIFELEPHERLRALKFSIQTDTLGYYFSPLKAQFPDGMRVLSVYSGIGGAEVALHRLGIHLKCVVSVEASEVNRKIMKRWWQCTRQSGELIQIGGIEKLTTQVLESFVQKFGGFDLILGGNPGPYVLGGFNVSSMMGMDQNLFFEFVRVFQRVRSTMRRNN</sequence>
<evidence type="ECO:0000256" key="4">
    <source>
        <dbReference type="ARBA" id="ARBA00022691"/>
    </source>
</evidence>
<keyword evidence="4" id="KW-0949">S-adenosyl-L-methionine</keyword>
<evidence type="ECO:0000313" key="10">
    <source>
        <dbReference type="EMBL" id="KAG6498071.1"/>
    </source>
</evidence>
<dbReference type="GO" id="GO:0008168">
    <property type="term" value="F:methyltransferase activity"/>
    <property type="evidence" value="ECO:0007669"/>
    <property type="project" value="UniProtKB-KW"/>
</dbReference>
<dbReference type="SUPFAM" id="SSF53335">
    <property type="entry name" value="S-adenosyl-L-methionine-dependent methyltransferases"/>
    <property type="match status" value="2"/>
</dbReference>
<evidence type="ECO:0000313" key="11">
    <source>
        <dbReference type="Proteomes" id="UP000734854"/>
    </source>
</evidence>
<reference evidence="10 11" key="1">
    <citation type="submission" date="2020-08" db="EMBL/GenBank/DDBJ databases">
        <title>Plant Genome Project.</title>
        <authorList>
            <person name="Zhang R.-G."/>
        </authorList>
    </citation>
    <scope>NUCLEOTIDE SEQUENCE [LARGE SCALE GENOMIC DNA]</scope>
    <source>
        <tissue evidence="10">Rhizome</tissue>
    </source>
</reference>
<dbReference type="Proteomes" id="UP000734854">
    <property type="component" value="Unassembled WGS sequence"/>
</dbReference>
<keyword evidence="11" id="KW-1185">Reference proteome</keyword>
<keyword evidence="7" id="KW-0539">Nucleus</keyword>
<name>A0A8J5L1V7_ZINOF</name>
<evidence type="ECO:0000256" key="3">
    <source>
        <dbReference type="ARBA" id="ARBA00022679"/>
    </source>
</evidence>
<evidence type="ECO:0000256" key="7">
    <source>
        <dbReference type="ARBA" id="ARBA00023242"/>
    </source>
</evidence>
<accession>A0A8J5L1V7</accession>
<dbReference type="InterPro" id="IPR030380">
    <property type="entry name" value="SAM_MeTfrase_DRM"/>
</dbReference>
<evidence type="ECO:0000256" key="2">
    <source>
        <dbReference type="ARBA" id="ARBA00022603"/>
    </source>
</evidence>
<dbReference type="EMBL" id="JACMSC010000012">
    <property type="protein sequence ID" value="KAG6498071.1"/>
    <property type="molecule type" value="Genomic_DNA"/>
</dbReference>
<proteinExistence type="predicted"/>
<feature type="region of interest" description="Disordered" evidence="8">
    <location>
        <begin position="53"/>
        <end position="80"/>
    </location>
</feature>
<keyword evidence="5" id="KW-0677">Repeat</keyword>
<evidence type="ECO:0000256" key="6">
    <source>
        <dbReference type="ARBA" id="ARBA00023125"/>
    </source>
</evidence>
<dbReference type="InterPro" id="IPR050390">
    <property type="entry name" value="C5-Methyltransferase"/>
</dbReference>
<evidence type="ECO:0000256" key="1">
    <source>
        <dbReference type="ARBA" id="ARBA00004123"/>
    </source>
</evidence>
<keyword evidence="2" id="KW-0489">Methyltransferase</keyword>
<comment type="caution">
    <text evidence="10">The sequence shown here is derived from an EMBL/GenBank/DDBJ whole genome shotgun (WGS) entry which is preliminary data.</text>
</comment>
<dbReference type="PANTHER" id="PTHR23068:SF11">
    <property type="entry name" value="INACTIVE DNA (CYTOSINE-5)-METHYLTRANSFERASE DRM3-RELATED"/>
    <property type="match status" value="1"/>
</dbReference>
<evidence type="ECO:0000256" key="5">
    <source>
        <dbReference type="ARBA" id="ARBA00022737"/>
    </source>
</evidence>
<gene>
    <name evidence="10" type="ORF">ZIOFF_045980</name>
</gene>
<evidence type="ECO:0000256" key="8">
    <source>
        <dbReference type="SAM" id="MobiDB-lite"/>
    </source>
</evidence>
<dbReference type="PROSITE" id="PS51680">
    <property type="entry name" value="SAM_MT_DRM"/>
    <property type="match status" value="1"/>
</dbReference>
<keyword evidence="3" id="KW-0808">Transferase</keyword>
<dbReference type="InterPro" id="IPR029063">
    <property type="entry name" value="SAM-dependent_MTases_sf"/>
</dbReference>
<organism evidence="10 11">
    <name type="scientific">Zingiber officinale</name>
    <name type="common">Ginger</name>
    <name type="synonym">Amomum zingiber</name>
    <dbReference type="NCBI Taxonomy" id="94328"/>
    <lineage>
        <taxon>Eukaryota</taxon>
        <taxon>Viridiplantae</taxon>
        <taxon>Streptophyta</taxon>
        <taxon>Embryophyta</taxon>
        <taxon>Tracheophyta</taxon>
        <taxon>Spermatophyta</taxon>
        <taxon>Magnoliopsida</taxon>
        <taxon>Liliopsida</taxon>
        <taxon>Zingiberales</taxon>
        <taxon>Zingiberaceae</taxon>
        <taxon>Zingiber</taxon>
    </lineage>
</organism>
<dbReference type="GO" id="GO:0003677">
    <property type="term" value="F:DNA binding"/>
    <property type="evidence" value="ECO:0007669"/>
    <property type="project" value="UniProtKB-KW"/>
</dbReference>
<dbReference type="GO" id="GO:0032259">
    <property type="term" value="P:methylation"/>
    <property type="evidence" value="ECO:0007669"/>
    <property type="project" value="UniProtKB-KW"/>
</dbReference>
<dbReference type="PANTHER" id="PTHR23068">
    <property type="entry name" value="DNA CYTOSINE-5- -METHYLTRANSFERASE 3-RELATED"/>
    <property type="match status" value="1"/>
</dbReference>
<evidence type="ECO:0000259" key="9">
    <source>
        <dbReference type="PROSITE" id="PS51680"/>
    </source>
</evidence>
<feature type="compositionally biased region" description="Polar residues" evidence="8">
    <location>
        <begin position="53"/>
        <end position="66"/>
    </location>
</feature>
<comment type="subcellular location">
    <subcellularLocation>
        <location evidence="1">Nucleus</location>
    </subcellularLocation>
</comment>
<feature type="domain" description="SAM-dependent MTase DRM-type" evidence="9">
    <location>
        <begin position="423"/>
        <end position="751"/>
    </location>
</feature>
<dbReference type="GO" id="GO:0005634">
    <property type="term" value="C:nucleus"/>
    <property type="evidence" value="ECO:0007669"/>
    <property type="project" value="UniProtKB-SubCell"/>
</dbReference>